<dbReference type="PROSITE" id="PS00107">
    <property type="entry name" value="PROTEIN_KINASE_ATP"/>
    <property type="match status" value="1"/>
</dbReference>
<dbReference type="PANTHER" id="PTHR44329">
    <property type="entry name" value="SERINE/THREONINE-PROTEIN KINASE TNNI3K-RELATED"/>
    <property type="match status" value="1"/>
</dbReference>
<dbReference type="InterPro" id="IPR000719">
    <property type="entry name" value="Prot_kinase_dom"/>
</dbReference>
<dbReference type="SUPFAM" id="SSF81901">
    <property type="entry name" value="HCP-like"/>
    <property type="match status" value="1"/>
</dbReference>
<dbReference type="InterPro" id="IPR051681">
    <property type="entry name" value="Ser/Thr_Kinases-Pseudokinases"/>
</dbReference>
<keyword evidence="3" id="KW-0418">Kinase</keyword>
<dbReference type="SUPFAM" id="SSF56112">
    <property type="entry name" value="Protein kinase-like (PK-like)"/>
    <property type="match status" value="1"/>
</dbReference>
<dbReference type="InterPro" id="IPR001245">
    <property type="entry name" value="Ser-Thr/Tyr_kinase_cat_dom"/>
</dbReference>
<dbReference type="GO" id="GO:0005524">
    <property type="term" value="F:ATP binding"/>
    <property type="evidence" value="ECO:0007669"/>
    <property type="project" value="UniProtKB-UniRule"/>
</dbReference>
<dbReference type="SMART" id="SM00671">
    <property type="entry name" value="SEL1"/>
    <property type="match status" value="4"/>
</dbReference>
<feature type="domain" description="Protein kinase" evidence="2">
    <location>
        <begin position="31"/>
        <end position="297"/>
    </location>
</feature>
<gene>
    <name evidence="3" type="ORF">RhiirC2_759405</name>
</gene>
<protein>
    <submittedName>
        <fullName evidence="3">Kinase-like protein</fullName>
    </submittedName>
</protein>
<name>A0A2N1MLQ7_9GLOM</name>
<evidence type="ECO:0000313" key="4">
    <source>
        <dbReference type="Proteomes" id="UP000233469"/>
    </source>
</evidence>
<keyword evidence="3" id="KW-0808">Transferase</keyword>
<reference evidence="3 4" key="1">
    <citation type="submission" date="2016-04" db="EMBL/GenBank/DDBJ databases">
        <title>Genome analyses suggest a sexual origin of heterokaryosis in a supposedly ancient asexual fungus.</title>
        <authorList>
            <person name="Ropars J."/>
            <person name="Sedzielewska K."/>
            <person name="Noel J."/>
            <person name="Charron P."/>
            <person name="Farinelli L."/>
            <person name="Marton T."/>
            <person name="Kruger M."/>
            <person name="Pelin A."/>
            <person name="Brachmann A."/>
            <person name="Corradi N."/>
        </authorList>
    </citation>
    <scope>NUCLEOTIDE SEQUENCE [LARGE SCALE GENOMIC DNA]</scope>
    <source>
        <strain evidence="3 4">C2</strain>
    </source>
</reference>
<reference evidence="3 4" key="2">
    <citation type="submission" date="2017-10" db="EMBL/GenBank/DDBJ databases">
        <title>Extensive intraspecific genome diversity in a model arbuscular mycorrhizal fungus.</title>
        <authorList>
            <person name="Chen E.C.H."/>
            <person name="Morin E."/>
            <person name="Baudet D."/>
            <person name="Noel J."/>
            <person name="Ndikumana S."/>
            <person name="Charron P."/>
            <person name="St-Onge C."/>
            <person name="Giorgi J."/>
            <person name="Grigoriev I.V."/>
            <person name="Roux C."/>
            <person name="Martin F.M."/>
            <person name="Corradi N."/>
        </authorList>
    </citation>
    <scope>NUCLEOTIDE SEQUENCE [LARGE SCALE GENOMIC DNA]</scope>
    <source>
        <strain evidence="3 4">C2</strain>
    </source>
</reference>
<dbReference type="InterPro" id="IPR011009">
    <property type="entry name" value="Kinase-like_dom_sf"/>
</dbReference>
<evidence type="ECO:0000259" key="2">
    <source>
        <dbReference type="PROSITE" id="PS50011"/>
    </source>
</evidence>
<feature type="binding site" evidence="1">
    <location>
        <position position="60"/>
    </location>
    <ligand>
        <name>ATP</name>
        <dbReference type="ChEBI" id="CHEBI:30616"/>
    </ligand>
</feature>
<dbReference type="Gene3D" id="1.10.510.10">
    <property type="entry name" value="Transferase(Phosphotransferase) domain 1"/>
    <property type="match status" value="1"/>
</dbReference>
<keyword evidence="1" id="KW-0547">Nucleotide-binding</keyword>
<dbReference type="InterPro" id="IPR011990">
    <property type="entry name" value="TPR-like_helical_dom_sf"/>
</dbReference>
<keyword evidence="1" id="KW-0067">ATP-binding</keyword>
<dbReference type="PRINTS" id="PR00109">
    <property type="entry name" value="TYRKINASE"/>
</dbReference>
<dbReference type="InterPro" id="IPR006597">
    <property type="entry name" value="Sel1-like"/>
</dbReference>
<dbReference type="VEuPathDB" id="FungiDB:RhiirFUN_021687"/>
<evidence type="ECO:0000313" key="3">
    <source>
        <dbReference type="EMBL" id="PKK62575.1"/>
    </source>
</evidence>
<dbReference type="VEuPathDB" id="FungiDB:RhiirA1_532783"/>
<accession>A0A2N1MLQ7</accession>
<dbReference type="Gene3D" id="1.25.40.10">
    <property type="entry name" value="Tetratricopeptide repeat domain"/>
    <property type="match status" value="1"/>
</dbReference>
<comment type="caution">
    <text evidence="3">The sequence shown here is derived from an EMBL/GenBank/DDBJ whole genome shotgun (WGS) entry which is preliminary data.</text>
</comment>
<proteinExistence type="predicted"/>
<dbReference type="Pfam" id="PF07714">
    <property type="entry name" value="PK_Tyr_Ser-Thr"/>
    <property type="match status" value="1"/>
</dbReference>
<dbReference type="AlphaFoldDB" id="A0A2N1MLQ7"/>
<dbReference type="VEuPathDB" id="FungiDB:FUN_009883"/>
<dbReference type="InterPro" id="IPR017441">
    <property type="entry name" value="Protein_kinase_ATP_BS"/>
</dbReference>
<evidence type="ECO:0000256" key="1">
    <source>
        <dbReference type="PROSITE-ProRule" id="PRU10141"/>
    </source>
</evidence>
<dbReference type="EMBL" id="LLXL01001875">
    <property type="protein sequence ID" value="PKK62575.1"/>
    <property type="molecule type" value="Genomic_DNA"/>
</dbReference>
<dbReference type="GO" id="GO:0004674">
    <property type="term" value="F:protein serine/threonine kinase activity"/>
    <property type="evidence" value="ECO:0007669"/>
    <property type="project" value="TreeGrafter"/>
</dbReference>
<organism evidence="3 4">
    <name type="scientific">Rhizophagus irregularis</name>
    <dbReference type="NCBI Taxonomy" id="588596"/>
    <lineage>
        <taxon>Eukaryota</taxon>
        <taxon>Fungi</taxon>
        <taxon>Fungi incertae sedis</taxon>
        <taxon>Mucoromycota</taxon>
        <taxon>Glomeromycotina</taxon>
        <taxon>Glomeromycetes</taxon>
        <taxon>Glomerales</taxon>
        <taxon>Glomeraceae</taxon>
        <taxon>Rhizophagus</taxon>
    </lineage>
</organism>
<dbReference type="PROSITE" id="PS50011">
    <property type="entry name" value="PROTEIN_KINASE_DOM"/>
    <property type="match status" value="1"/>
</dbReference>
<dbReference type="Pfam" id="PF08238">
    <property type="entry name" value="Sel1"/>
    <property type="match status" value="4"/>
</dbReference>
<dbReference type="Proteomes" id="UP000233469">
    <property type="component" value="Unassembled WGS sequence"/>
</dbReference>
<sequence length="579" mass="67515">MSFNTETENPNDWIEEAISKRHIKLYEYKYFTGIQEIGSGGFGKVYRAKYKNSDQYLALKSFLNIDNTAFKELSHELDLHRDVDYHNNVIRFCGITDKDPNNMTLVMEYADSGSLRNYLEKNVGKLTWSDKYNLAYQLACAVSCLHDEGIVHCDLHSDNVLIHQKKIKLSDFGLSKRIKVSSKKQGKLFGVVPYIDPKKFVKNMEDDYYSLNEKSDVYSIGVLLWEISSGKSPFGTIAHDVGLASRILGGHRERPVNDTPDEYIKLYTECWDGEPENRPSIIEVVQRLKNIISQPNVIIEDKNYLMTHDNHIDLISNSSHKKSFQFIQDWENLEETKKTETNKNSFTNIDEDLLFKKIINEIVELFFKEIDEEKNQEICEQHILDNLNNKITLPEIYTWLLKNQNEPNFIFLLGYFKYYGIRTDEDKKEAFNLFSSTSNSDHILSQYYVGLCHEFGNGTTKNEKLAFEYYKKIADGDNDHALGQFKVGYFYYNGISTKKNLKEAFSRYEKAANKGNLIAMYNLGLMYKNGDGVGKDIDKAIFWCNKSFERGNKDAQKTLDKLNKIKNRNKRKKRWWWRS</sequence>